<dbReference type="EMBL" id="UINC01201264">
    <property type="protein sequence ID" value="SVE20525.1"/>
    <property type="molecule type" value="Genomic_DNA"/>
</dbReference>
<feature type="non-terminal residue" evidence="2">
    <location>
        <position position="109"/>
    </location>
</feature>
<dbReference type="PANTHER" id="PTHR43802">
    <property type="entry name" value="ENOYL-COA HYDRATASE"/>
    <property type="match status" value="1"/>
</dbReference>
<proteinExistence type="inferred from homology"/>
<sequence length="109" mass="12031">MNQNILLDHEQSTAVVTLNRTEKLNAWDTAMRMELSTVLGELNADDGIRAIVVTGAGKRAFSAGQDLEETMQFSSGEEGHAWFLSWRDFYDSLRQLDKPCLAALNGVAA</sequence>
<dbReference type="Pfam" id="PF00378">
    <property type="entry name" value="ECH_1"/>
    <property type="match status" value="1"/>
</dbReference>
<evidence type="ECO:0008006" key="3">
    <source>
        <dbReference type="Google" id="ProtNLM"/>
    </source>
</evidence>
<dbReference type="InterPro" id="IPR029045">
    <property type="entry name" value="ClpP/crotonase-like_dom_sf"/>
</dbReference>
<reference evidence="2" key="1">
    <citation type="submission" date="2018-05" db="EMBL/GenBank/DDBJ databases">
        <authorList>
            <person name="Lanie J.A."/>
            <person name="Ng W.-L."/>
            <person name="Kazmierczak K.M."/>
            <person name="Andrzejewski T.M."/>
            <person name="Davidsen T.M."/>
            <person name="Wayne K.J."/>
            <person name="Tettelin H."/>
            <person name="Glass J.I."/>
            <person name="Rusch D."/>
            <person name="Podicherti R."/>
            <person name="Tsui H.-C.T."/>
            <person name="Winkler M.E."/>
        </authorList>
    </citation>
    <scope>NUCLEOTIDE SEQUENCE</scope>
</reference>
<name>A0A383BME8_9ZZZZ</name>
<comment type="similarity">
    <text evidence="1">Belongs to the enoyl-CoA hydratase/isomerase family.</text>
</comment>
<organism evidence="2">
    <name type="scientific">marine metagenome</name>
    <dbReference type="NCBI Taxonomy" id="408172"/>
    <lineage>
        <taxon>unclassified sequences</taxon>
        <taxon>metagenomes</taxon>
        <taxon>ecological metagenomes</taxon>
    </lineage>
</organism>
<dbReference type="InterPro" id="IPR001753">
    <property type="entry name" value="Enoyl-CoA_hydra/iso"/>
</dbReference>
<dbReference type="AlphaFoldDB" id="A0A383BME8"/>
<dbReference type="PANTHER" id="PTHR43802:SF1">
    <property type="entry name" value="IP11341P-RELATED"/>
    <property type="match status" value="1"/>
</dbReference>
<gene>
    <name evidence="2" type="ORF">METZ01_LOCUS473379</name>
</gene>
<protein>
    <recommendedName>
        <fullName evidence="3">Enoyl-CoA hydratase</fullName>
    </recommendedName>
</protein>
<dbReference type="Gene3D" id="3.90.226.10">
    <property type="entry name" value="2-enoyl-CoA Hydratase, Chain A, domain 1"/>
    <property type="match status" value="1"/>
</dbReference>
<evidence type="ECO:0000256" key="1">
    <source>
        <dbReference type="ARBA" id="ARBA00005254"/>
    </source>
</evidence>
<dbReference type="CDD" id="cd06558">
    <property type="entry name" value="crotonase-like"/>
    <property type="match status" value="1"/>
</dbReference>
<accession>A0A383BME8</accession>
<dbReference type="SUPFAM" id="SSF52096">
    <property type="entry name" value="ClpP/crotonase"/>
    <property type="match status" value="1"/>
</dbReference>
<evidence type="ECO:0000313" key="2">
    <source>
        <dbReference type="EMBL" id="SVE20525.1"/>
    </source>
</evidence>